<feature type="region of interest" description="Disordered" evidence="1">
    <location>
        <begin position="1"/>
        <end position="26"/>
    </location>
</feature>
<organism evidence="2 3">
    <name type="scientific">Bacteroides xylanisolvens</name>
    <dbReference type="NCBI Taxonomy" id="371601"/>
    <lineage>
        <taxon>Bacteria</taxon>
        <taxon>Pseudomonadati</taxon>
        <taxon>Bacteroidota</taxon>
        <taxon>Bacteroidia</taxon>
        <taxon>Bacteroidales</taxon>
        <taxon>Bacteroidaceae</taxon>
        <taxon>Bacteroides</taxon>
    </lineage>
</organism>
<protein>
    <submittedName>
        <fullName evidence="2">Uncharacterized protein</fullName>
    </submittedName>
</protein>
<gene>
    <name evidence="2" type="ORF">DW075_19195</name>
</gene>
<comment type="caution">
    <text evidence="2">The sequence shown here is derived from an EMBL/GenBank/DDBJ whole genome shotgun (WGS) entry which is preliminary data.</text>
</comment>
<evidence type="ECO:0000256" key="1">
    <source>
        <dbReference type="SAM" id="MobiDB-lite"/>
    </source>
</evidence>
<feature type="compositionally biased region" description="Basic and acidic residues" evidence="1">
    <location>
        <begin position="11"/>
        <end position="26"/>
    </location>
</feature>
<evidence type="ECO:0000313" key="2">
    <source>
        <dbReference type="EMBL" id="RHK21279.1"/>
    </source>
</evidence>
<evidence type="ECO:0000313" key="3">
    <source>
        <dbReference type="Proteomes" id="UP000285503"/>
    </source>
</evidence>
<dbReference type="EMBL" id="QRNE01000135">
    <property type="protein sequence ID" value="RHK21279.1"/>
    <property type="molecule type" value="Genomic_DNA"/>
</dbReference>
<dbReference type="Proteomes" id="UP000285503">
    <property type="component" value="Unassembled WGS sequence"/>
</dbReference>
<feature type="compositionally biased region" description="Basic residues" evidence="1">
    <location>
        <begin position="1"/>
        <end position="10"/>
    </location>
</feature>
<dbReference type="AlphaFoldDB" id="A0A415FGT3"/>
<accession>A0A415FGT3</accession>
<proteinExistence type="predicted"/>
<reference evidence="2 3" key="1">
    <citation type="submission" date="2018-08" db="EMBL/GenBank/DDBJ databases">
        <title>A genome reference for cultivated species of the human gut microbiota.</title>
        <authorList>
            <person name="Zou Y."/>
            <person name="Xue W."/>
            <person name="Luo G."/>
        </authorList>
    </citation>
    <scope>NUCLEOTIDE SEQUENCE [LARGE SCALE GENOMIC DNA]</scope>
    <source>
        <strain evidence="2 3">AF46-11NS</strain>
    </source>
</reference>
<name>A0A415FGT3_9BACE</name>
<sequence length="157" mass="18148">MKKESKKFKVKSRDKQSKTTGVRHSDDDVKKAVVDRIFKIEQLNNIPERYVANHSNCSRSSIGRMCKCKFDGQSPIPDWTTIHNYSACIIGKSEFIPGFPEVLCHVLNLIVDDSADIDCTVDNDCHIDIEIRFHTSKKLVKDLWKRKEIGRKRNNKK</sequence>